<keyword evidence="1" id="KW-0732">Signal</keyword>
<reference evidence="2 3" key="1">
    <citation type="journal article" date="2016" name="Proc. Natl. Acad. Sci. U.S.A.">
        <title>Lipid metabolic changes in an early divergent fungus govern the establishment of a mutualistic symbiosis with endobacteria.</title>
        <authorList>
            <person name="Lastovetsky O.A."/>
            <person name="Gaspar M.L."/>
            <person name="Mondo S.J."/>
            <person name="LaButti K.M."/>
            <person name="Sandor L."/>
            <person name="Grigoriev I.V."/>
            <person name="Henry S.A."/>
            <person name="Pawlowska T.E."/>
        </authorList>
    </citation>
    <scope>NUCLEOTIDE SEQUENCE [LARGE SCALE GENOMIC DNA]</scope>
    <source>
        <strain evidence="2 3">ATCC 11559</strain>
    </source>
</reference>
<feature type="chain" id="PRO_5013027045" evidence="1">
    <location>
        <begin position="31"/>
        <end position="111"/>
    </location>
</feature>
<evidence type="ECO:0000313" key="3">
    <source>
        <dbReference type="Proteomes" id="UP000242381"/>
    </source>
</evidence>
<accession>A0A1X0RZF7</accession>
<dbReference type="EMBL" id="KV921360">
    <property type="protein sequence ID" value="ORE17281.1"/>
    <property type="molecule type" value="Genomic_DNA"/>
</dbReference>
<protein>
    <submittedName>
        <fullName evidence="2">Uncharacterized protein</fullName>
    </submittedName>
</protein>
<feature type="signal peptide" evidence="1">
    <location>
        <begin position="1"/>
        <end position="30"/>
    </location>
</feature>
<dbReference type="Proteomes" id="UP000242381">
    <property type="component" value="Unassembled WGS sequence"/>
</dbReference>
<gene>
    <name evidence="2" type="ORF">BCV71DRAFT_235957</name>
</gene>
<sequence>MPHGYIQPSMLLFVLSYLTLHAGILHNVTSLPATVSNLAAVDAPATKRSYTQVPEPIERMPEPSPVKFPVYRHLIKDATSYHIVILYVFMVQMSANITNICPDPFNPFGSV</sequence>
<name>A0A1X0RZF7_RHIZD</name>
<dbReference type="AlphaFoldDB" id="A0A1X0RZF7"/>
<proteinExistence type="predicted"/>
<evidence type="ECO:0000256" key="1">
    <source>
        <dbReference type="SAM" id="SignalP"/>
    </source>
</evidence>
<evidence type="ECO:0000313" key="2">
    <source>
        <dbReference type="EMBL" id="ORE17281.1"/>
    </source>
</evidence>
<organism evidence="2 3">
    <name type="scientific">Rhizopus microsporus</name>
    <dbReference type="NCBI Taxonomy" id="58291"/>
    <lineage>
        <taxon>Eukaryota</taxon>
        <taxon>Fungi</taxon>
        <taxon>Fungi incertae sedis</taxon>
        <taxon>Mucoromycota</taxon>
        <taxon>Mucoromycotina</taxon>
        <taxon>Mucoromycetes</taxon>
        <taxon>Mucorales</taxon>
        <taxon>Mucorineae</taxon>
        <taxon>Rhizopodaceae</taxon>
        <taxon>Rhizopus</taxon>
    </lineage>
</organism>